<name>A0ABU0IKZ0_9CAUL</name>
<feature type="transmembrane region" description="Helical" evidence="1">
    <location>
        <begin position="294"/>
        <end position="314"/>
    </location>
</feature>
<feature type="transmembrane region" description="Helical" evidence="1">
    <location>
        <begin position="154"/>
        <end position="170"/>
    </location>
</feature>
<evidence type="ECO:0000313" key="3">
    <source>
        <dbReference type="EMBL" id="MDQ0462683.1"/>
    </source>
</evidence>
<keyword evidence="4" id="KW-1185">Reference proteome</keyword>
<keyword evidence="1" id="KW-0812">Transmembrane</keyword>
<evidence type="ECO:0000259" key="2">
    <source>
        <dbReference type="Pfam" id="PF01757"/>
    </source>
</evidence>
<feature type="transmembrane region" description="Helical" evidence="1">
    <location>
        <begin position="36"/>
        <end position="53"/>
    </location>
</feature>
<proteinExistence type="predicted"/>
<organism evidence="3 4">
    <name type="scientific">Caulobacter ginsengisoli</name>
    <dbReference type="NCBI Taxonomy" id="400775"/>
    <lineage>
        <taxon>Bacteria</taxon>
        <taxon>Pseudomonadati</taxon>
        <taxon>Pseudomonadota</taxon>
        <taxon>Alphaproteobacteria</taxon>
        <taxon>Caulobacterales</taxon>
        <taxon>Caulobacteraceae</taxon>
        <taxon>Caulobacter</taxon>
    </lineage>
</organism>
<dbReference type="InterPro" id="IPR050879">
    <property type="entry name" value="Acyltransferase_3"/>
</dbReference>
<feature type="transmembrane region" description="Helical" evidence="1">
    <location>
        <begin position="12"/>
        <end position="30"/>
    </location>
</feature>
<protein>
    <submittedName>
        <fullName evidence="3">Exopolysaccharide production protein ExoZ</fullName>
    </submittedName>
</protein>
<keyword evidence="1" id="KW-0472">Membrane</keyword>
<keyword evidence="1" id="KW-1133">Transmembrane helix</keyword>
<dbReference type="PANTHER" id="PTHR23028">
    <property type="entry name" value="ACETYLTRANSFERASE"/>
    <property type="match status" value="1"/>
</dbReference>
<evidence type="ECO:0000256" key="1">
    <source>
        <dbReference type="SAM" id="Phobius"/>
    </source>
</evidence>
<dbReference type="Proteomes" id="UP001228905">
    <property type="component" value="Unassembled WGS sequence"/>
</dbReference>
<comment type="caution">
    <text evidence="3">The sequence shown here is derived from an EMBL/GenBank/DDBJ whole genome shotgun (WGS) entry which is preliminary data.</text>
</comment>
<reference evidence="3 4" key="1">
    <citation type="submission" date="2023-07" db="EMBL/GenBank/DDBJ databases">
        <title>Genomic Encyclopedia of Type Strains, Phase IV (KMG-IV): sequencing the most valuable type-strain genomes for metagenomic binning, comparative biology and taxonomic classification.</title>
        <authorList>
            <person name="Goeker M."/>
        </authorList>
    </citation>
    <scope>NUCLEOTIDE SEQUENCE [LARGE SCALE GENOMIC DNA]</scope>
    <source>
        <strain evidence="3 4">DSM 18695</strain>
    </source>
</reference>
<accession>A0ABU0IKZ0</accession>
<dbReference type="RefSeq" id="WP_307345342.1">
    <property type="nucleotide sequence ID" value="NZ_JAUSVS010000001.1"/>
</dbReference>
<dbReference type="PANTHER" id="PTHR23028:SF131">
    <property type="entry name" value="BLR2367 PROTEIN"/>
    <property type="match status" value="1"/>
</dbReference>
<dbReference type="InterPro" id="IPR002656">
    <property type="entry name" value="Acyl_transf_3_dom"/>
</dbReference>
<feature type="transmembrane region" description="Helical" evidence="1">
    <location>
        <begin position="125"/>
        <end position="147"/>
    </location>
</feature>
<sequence length="337" mass="36439">MQAAENLRSIQYLRALAALSVVFYHATQWASVPVDIGSAGVDVFFVISGFIMWRTTSDGATGPGRFLAKRAIRIVPLYWLITLGLTIAAVLAPTRFTDQDPQPVHVILSLAFIQHLNPRGEPFPLLGLGWTLNYEAFFYVLFAIALALPRTTRLLFLGFVLVTGAIAGLMCPPAYVLLLNPMLLEFLSGVLLAAGLGKGPGPGRSIGWLMFGVGVAAFGALALGHSAWDAWRPFLWGPPALLLVAGLACVEADGGMRRMPPLGLMGDASYSTYLTHPLTLGAFAMTFGVRPLWLWLPLALIVSQAAGIACWFLIERPMTRMLKRRLLDAGKPSHTSP</sequence>
<dbReference type="EMBL" id="JAUSVS010000001">
    <property type="protein sequence ID" value="MDQ0462683.1"/>
    <property type="molecule type" value="Genomic_DNA"/>
</dbReference>
<feature type="transmembrane region" description="Helical" evidence="1">
    <location>
        <begin position="208"/>
        <end position="228"/>
    </location>
</feature>
<evidence type="ECO:0000313" key="4">
    <source>
        <dbReference type="Proteomes" id="UP001228905"/>
    </source>
</evidence>
<feature type="transmembrane region" description="Helical" evidence="1">
    <location>
        <begin position="234"/>
        <end position="250"/>
    </location>
</feature>
<dbReference type="Pfam" id="PF01757">
    <property type="entry name" value="Acyl_transf_3"/>
    <property type="match status" value="1"/>
</dbReference>
<feature type="transmembrane region" description="Helical" evidence="1">
    <location>
        <begin position="74"/>
        <end position="92"/>
    </location>
</feature>
<gene>
    <name evidence="3" type="ORF">QO010_000431</name>
</gene>
<feature type="domain" description="Acyltransferase 3" evidence="2">
    <location>
        <begin position="9"/>
        <end position="308"/>
    </location>
</feature>